<reference evidence="1 2" key="1">
    <citation type="submission" date="2020-10" db="EMBL/GenBank/DDBJ databases">
        <title>Ramlibacter sp. HM2 16S ribosomal RNA gene Genome sequencing and assembly.</title>
        <authorList>
            <person name="Kang M."/>
        </authorList>
    </citation>
    <scope>NUCLEOTIDE SEQUENCE [LARGE SCALE GENOMIC DNA]</scope>
    <source>
        <strain evidence="1 2">HM2</strain>
    </source>
</reference>
<gene>
    <name evidence="1" type="ORF">IM787_09705</name>
</gene>
<sequence>MSPPRVLVADTPEGFNAFRDTLVTGFDLVRATTLDQARLALQPAPQLVVCGCHFDEGRMYDLLRLVKATPGLGNVPFMAVRCVEGELDDALYESVKIAVRALGGNAFVDLLRWQRRWGPAEAAHRLTHLVQTLSSTSPADTG</sequence>
<dbReference type="Proteomes" id="UP000806285">
    <property type="component" value="Unassembled WGS sequence"/>
</dbReference>
<organism evidence="1 2">
    <name type="scientific">Ramlibacter pallidus</name>
    <dbReference type="NCBI Taxonomy" id="2780087"/>
    <lineage>
        <taxon>Bacteria</taxon>
        <taxon>Pseudomonadati</taxon>
        <taxon>Pseudomonadota</taxon>
        <taxon>Betaproteobacteria</taxon>
        <taxon>Burkholderiales</taxon>
        <taxon>Comamonadaceae</taxon>
        <taxon>Ramlibacter</taxon>
    </lineage>
</organism>
<evidence type="ECO:0000313" key="1">
    <source>
        <dbReference type="EMBL" id="MBE7367842.1"/>
    </source>
</evidence>
<protein>
    <recommendedName>
        <fullName evidence="3">Response regulator</fullName>
    </recommendedName>
</protein>
<accession>A0ABR9S2U4</accession>
<proteinExistence type="predicted"/>
<comment type="caution">
    <text evidence="1">The sequence shown here is derived from an EMBL/GenBank/DDBJ whole genome shotgun (WGS) entry which is preliminary data.</text>
</comment>
<name>A0ABR9S2U4_9BURK</name>
<evidence type="ECO:0008006" key="3">
    <source>
        <dbReference type="Google" id="ProtNLM"/>
    </source>
</evidence>
<evidence type="ECO:0000313" key="2">
    <source>
        <dbReference type="Proteomes" id="UP000806285"/>
    </source>
</evidence>
<dbReference type="RefSeq" id="WP_193676474.1">
    <property type="nucleotide sequence ID" value="NZ_JADDIV010000003.1"/>
</dbReference>
<dbReference type="EMBL" id="JADDIV010000003">
    <property type="protein sequence ID" value="MBE7367842.1"/>
    <property type="molecule type" value="Genomic_DNA"/>
</dbReference>
<keyword evidence="2" id="KW-1185">Reference proteome</keyword>